<dbReference type="EnsemblPlants" id="AET00318">
    <property type="protein sequence ID" value="AET00318"/>
    <property type="gene ID" value="MTR_5g090740"/>
</dbReference>
<proteinExistence type="predicted"/>
<dbReference type="PANTHER" id="PTHR37807">
    <property type="entry name" value="OS07G0160300 PROTEIN"/>
    <property type="match status" value="1"/>
</dbReference>
<reference evidence="1 4" key="1">
    <citation type="journal article" date="2011" name="Nature">
        <title>The Medicago genome provides insight into the evolution of rhizobial symbioses.</title>
        <authorList>
            <person name="Young N.D."/>
            <person name="Debelle F."/>
            <person name="Oldroyd G.E."/>
            <person name="Geurts R."/>
            <person name="Cannon S.B."/>
            <person name="Udvardi M.K."/>
            <person name="Benedito V.A."/>
            <person name="Mayer K.F."/>
            <person name="Gouzy J."/>
            <person name="Schoof H."/>
            <person name="Van de Peer Y."/>
            <person name="Proost S."/>
            <person name="Cook D.R."/>
            <person name="Meyers B.C."/>
            <person name="Spannagl M."/>
            <person name="Cheung F."/>
            <person name="De Mita S."/>
            <person name="Krishnakumar V."/>
            <person name="Gundlach H."/>
            <person name="Zhou S."/>
            <person name="Mudge J."/>
            <person name="Bharti A.K."/>
            <person name="Murray J.D."/>
            <person name="Naoumkina M.A."/>
            <person name="Rosen B."/>
            <person name="Silverstein K.A."/>
            <person name="Tang H."/>
            <person name="Rombauts S."/>
            <person name="Zhao P.X."/>
            <person name="Zhou P."/>
            <person name="Barbe V."/>
            <person name="Bardou P."/>
            <person name="Bechner M."/>
            <person name="Bellec A."/>
            <person name="Berger A."/>
            <person name="Berges H."/>
            <person name="Bidwell S."/>
            <person name="Bisseling T."/>
            <person name="Choisne N."/>
            <person name="Couloux A."/>
            <person name="Denny R."/>
            <person name="Deshpande S."/>
            <person name="Dai X."/>
            <person name="Doyle J.J."/>
            <person name="Dudez A.M."/>
            <person name="Farmer A.D."/>
            <person name="Fouteau S."/>
            <person name="Franken C."/>
            <person name="Gibelin C."/>
            <person name="Gish J."/>
            <person name="Goldstein S."/>
            <person name="Gonzalez A.J."/>
            <person name="Green P.J."/>
            <person name="Hallab A."/>
            <person name="Hartog M."/>
            <person name="Hua A."/>
            <person name="Humphray S.J."/>
            <person name="Jeong D.H."/>
            <person name="Jing Y."/>
            <person name="Jocker A."/>
            <person name="Kenton S.M."/>
            <person name="Kim D.J."/>
            <person name="Klee K."/>
            <person name="Lai H."/>
            <person name="Lang C."/>
            <person name="Lin S."/>
            <person name="Macmil S.L."/>
            <person name="Magdelenat G."/>
            <person name="Matthews L."/>
            <person name="McCorrison J."/>
            <person name="Monaghan E.L."/>
            <person name="Mun J.H."/>
            <person name="Najar F.Z."/>
            <person name="Nicholson C."/>
            <person name="Noirot C."/>
            <person name="O'Bleness M."/>
            <person name="Paule C.R."/>
            <person name="Poulain J."/>
            <person name="Prion F."/>
            <person name="Qin B."/>
            <person name="Qu C."/>
            <person name="Retzel E.F."/>
            <person name="Riddle C."/>
            <person name="Sallet E."/>
            <person name="Samain S."/>
            <person name="Samson N."/>
            <person name="Sanders I."/>
            <person name="Saurat O."/>
            <person name="Scarpelli C."/>
            <person name="Schiex T."/>
            <person name="Segurens B."/>
            <person name="Severin A.J."/>
            <person name="Sherrier D.J."/>
            <person name="Shi R."/>
            <person name="Sims S."/>
            <person name="Singer S.R."/>
            <person name="Sinharoy S."/>
            <person name="Sterck L."/>
            <person name="Viollet A."/>
            <person name="Wang B.B."/>
            <person name="Wang K."/>
            <person name="Wang M."/>
            <person name="Wang X."/>
            <person name="Warfsmann J."/>
            <person name="Weissenbach J."/>
            <person name="White D.D."/>
            <person name="White J.D."/>
            <person name="Wiley G.B."/>
            <person name="Wincker P."/>
            <person name="Xing Y."/>
            <person name="Yang L."/>
            <person name="Yao Z."/>
            <person name="Ying F."/>
            <person name="Zhai J."/>
            <person name="Zhou L."/>
            <person name="Zuber A."/>
            <person name="Denarie J."/>
            <person name="Dixon R.A."/>
            <person name="May G.D."/>
            <person name="Schwartz D.C."/>
            <person name="Rogers J."/>
            <person name="Quetier F."/>
            <person name="Town C.D."/>
            <person name="Roe B.A."/>
        </authorList>
    </citation>
    <scope>NUCLEOTIDE SEQUENCE [LARGE SCALE GENOMIC DNA]</scope>
    <source>
        <strain evidence="1">A17</strain>
        <strain evidence="3 4">cv. Jemalong A17</strain>
    </source>
</reference>
<dbReference type="PaxDb" id="3880-AET00318"/>
<dbReference type="Gene3D" id="3.40.50.300">
    <property type="entry name" value="P-loop containing nucleotide triphosphate hydrolases"/>
    <property type="match status" value="1"/>
</dbReference>
<name>G7K393_MEDTR</name>
<dbReference type="Pfam" id="PF13671">
    <property type="entry name" value="AAA_33"/>
    <property type="match status" value="1"/>
</dbReference>
<dbReference type="EMBL" id="CM001221">
    <property type="protein sequence ID" value="AET00318.1"/>
    <property type="molecule type" value="Genomic_DNA"/>
</dbReference>
<dbReference type="Gramene" id="rna33215">
    <property type="protein sequence ID" value="RHN57638.1"/>
    <property type="gene ID" value="gene33215"/>
</dbReference>
<dbReference type="OMA" id="HKPSTWQ"/>
<evidence type="ECO:0000313" key="4">
    <source>
        <dbReference type="Proteomes" id="UP000002051"/>
    </source>
</evidence>
<keyword evidence="4" id="KW-1185">Reference proteome</keyword>
<dbReference type="PANTHER" id="PTHR37807:SF3">
    <property type="entry name" value="OS07G0160300 PROTEIN"/>
    <property type="match status" value="1"/>
</dbReference>
<accession>G7K393</accession>
<dbReference type="InterPro" id="IPR027417">
    <property type="entry name" value="P-loop_NTPase"/>
</dbReference>
<protein>
    <submittedName>
        <fullName evidence="1">AAA domain protein</fullName>
    </submittedName>
    <submittedName>
        <fullName evidence="2">Putative P-loop containing nucleoside triphosphate hydrolase</fullName>
    </submittedName>
</protein>
<evidence type="ECO:0000313" key="3">
    <source>
        <dbReference type="EnsemblPlants" id="AET00318"/>
    </source>
</evidence>
<dbReference type="SUPFAM" id="SSF52540">
    <property type="entry name" value="P-loop containing nucleoside triphosphate hydrolases"/>
    <property type="match status" value="1"/>
</dbReference>
<gene>
    <name evidence="1" type="ordered locus">MTR_5g090740</name>
    <name evidence="2" type="ORF">MtrunA17_Chr5g0442621</name>
</gene>
<keyword evidence="2" id="KW-0378">Hydrolase</keyword>
<dbReference type="Proteomes" id="UP000002051">
    <property type="component" value="Chromosome 5"/>
</dbReference>
<evidence type="ECO:0000313" key="1">
    <source>
        <dbReference type="EMBL" id="AET00318.1"/>
    </source>
</evidence>
<dbReference type="Proteomes" id="UP000265566">
    <property type="component" value="Chromosome 5"/>
</dbReference>
<reference evidence="3" key="3">
    <citation type="submission" date="2015-04" db="UniProtKB">
        <authorList>
            <consortium name="EnsemblPlants"/>
        </authorList>
    </citation>
    <scope>IDENTIFICATION</scope>
    <source>
        <strain evidence="3">cv. Jemalong A17</strain>
    </source>
</reference>
<reference evidence="2" key="4">
    <citation type="journal article" date="2018" name="Nat. Plants">
        <title>Whole-genome landscape of Medicago truncatula symbiotic genes.</title>
        <authorList>
            <person name="Pecrix Y."/>
            <person name="Gamas P."/>
            <person name="Carrere S."/>
        </authorList>
    </citation>
    <scope>NUCLEOTIDE SEQUENCE</scope>
    <source>
        <tissue evidence="2">Leaves</tissue>
    </source>
</reference>
<dbReference type="AlphaFoldDB" id="G7K393"/>
<dbReference type="EMBL" id="PSQE01000005">
    <property type="protein sequence ID" value="RHN57638.1"/>
    <property type="molecule type" value="Genomic_DNA"/>
</dbReference>
<dbReference type="HOGENOM" id="CLU_084339_0_0_1"/>
<evidence type="ECO:0000313" key="2">
    <source>
        <dbReference type="EMBL" id="RHN57638.1"/>
    </source>
</evidence>
<dbReference type="STRING" id="3880.G7K393"/>
<dbReference type="eggNOG" id="ENOG502RZ8W">
    <property type="taxonomic scope" value="Eukaryota"/>
</dbReference>
<sequence length="190" mass="20735">MEKVKVGVIIAMKGHPGTGKSTLAKSIASSLKIPLIDKDDIKDCITTPLIQTTPPSLLNELSYSAIFQIASTQLRVGLSLIIDSPLSRRSHLDRLRSLAGEYGARVVIIECRPGDKGLWRRRVEERGGGGGHKPATWEELEKIVEGYGGCDEYDVGGVPKLVMDTTEDVDLEKLCSHALEFIEDHAVKSL</sequence>
<reference evidence="1 4" key="2">
    <citation type="journal article" date="2014" name="BMC Genomics">
        <title>An improved genome release (version Mt4.0) for the model legume Medicago truncatula.</title>
        <authorList>
            <person name="Tang H."/>
            <person name="Krishnakumar V."/>
            <person name="Bidwell S."/>
            <person name="Rosen B."/>
            <person name="Chan A."/>
            <person name="Zhou S."/>
            <person name="Gentzbittel L."/>
            <person name="Childs K.L."/>
            <person name="Yandell M."/>
            <person name="Gundlach H."/>
            <person name="Mayer K.F."/>
            <person name="Schwartz D.C."/>
            <person name="Town C.D."/>
        </authorList>
    </citation>
    <scope>GENOME REANNOTATION</scope>
    <source>
        <strain evidence="3 4">cv. Jemalong A17</strain>
    </source>
</reference>
<organism evidence="1 4">
    <name type="scientific">Medicago truncatula</name>
    <name type="common">Barrel medic</name>
    <name type="synonym">Medicago tribuloides</name>
    <dbReference type="NCBI Taxonomy" id="3880"/>
    <lineage>
        <taxon>Eukaryota</taxon>
        <taxon>Viridiplantae</taxon>
        <taxon>Streptophyta</taxon>
        <taxon>Embryophyta</taxon>
        <taxon>Tracheophyta</taxon>
        <taxon>Spermatophyta</taxon>
        <taxon>Magnoliopsida</taxon>
        <taxon>eudicotyledons</taxon>
        <taxon>Gunneridae</taxon>
        <taxon>Pentapetalae</taxon>
        <taxon>rosids</taxon>
        <taxon>fabids</taxon>
        <taxon>Fabales</taxon>
        <taxon>Fabaceae</taxon>
        <taxon>Papilionoideae</taxon>
        <taxon>50 kb inversion clade</taxon>
        <taxon>NPAAA clade</taxon>
        <taxon>Hologalegina</taxon>
        <taxon>IRL clade</taxon>
        <taxon>Trifolieae</taxon>
        <taxon>Medicago</taxon>
    </lineage>
</organism>
<dbReference type="GO" id="GO:0016787">
    <property type="term" value="F:hydrolase activity"/>
    <property type="evidence" value="ECO:0007669"/>
    <property type="project" value="UniProtKB-KW"/>
</dbReference>